<evidence type="ECO:0000313" key="6">
    <source>
        <dbReference type="EMBL" id="CAF3518974.1"/>
    </source>
</evidence>
<dbReference type="PANTHER" id="PTHR10680:SF28">
    <property type="entry name" value="SMP-30_GLUCONOLACTONASE_LRE-LIKE REGION DOMAIN-CONTAINING PROTEIN"/>
    <property type="match status" value="1"/>
</dbReference>
<gene>
    <name evidence="5" type="ORF">OVA965_LOCUS1465</name>
    <name evidence="6" type="ORF">TMI583_LOCUS1466</name>
</gene>
<dbReference type="Pfam" id="PF01436">
    <property type="entry name" value="NHL"/>
    <property type="match status" value="1"/>
</dbReference>
<name>A0A8S2CLY4_9BILA</name>
<dbReference type="Proteomes" id="UP000677228">
    <property type="component" value="Unassembled WGS sequence"/>
</dbReference>
<dbReference type="EMBL" id="CAJNOK010000271">
    <property type="protein sequence ID" value="CAF0741478.1"/>
    <property type="molecule type" value="Genomic_DNA"/>
</dbReference>
<keyword evidence="1" id="KW-0732">Signal</keyword>
<dbReference type="CDD" id="cd05819">
    <property type="entry name" value="NHL"/>
    <property type="match status" value="1"/>
</dbReference>
<reference evidence="5" key="1">
    <citation type="submission" date="2021-02" db="EMBL/GenBank/DDBJ databases">
        <authorList>
            <person name="Nowell W R."/>
        </authorList>
    </citation>
    <scope>NUCLEOTIDE SEQUENCE</scope>
</reference>
<feature type="repeat" description="NHL" evidence="4">
    <location>
        <begin position="194"/>
        <end position="230"/>
    </location>
</feature>
<comment type="caution">
    <text evidence="5">The sequence shown here is derived from an EMBL/GenBank/DDBJ whole genome shotgun (WGS) entry which is preliminary data.</text>
</comment>
<dbReference type="InterPro" id="IPR011042">
    <property type="entry name" value="6-blade_b-propeller_TolB-like"/>
</dbReference>
<proteinExistence type="predicted"/>
<evidence type="ECO:0000313" key="5">
    <source>
        <dbReference type="EMBL" id="CAF0741478.1"/>
    </source>
</evidence>
<dbReference type="Gene3D" id="2.40.10.500">
    <property type="match status" value="1"/>
</dbReference>
<sequence length="450" mass="50480">MISFEVLILRRKKDLFDNDDCISFSTFIVVIPNIPVNARWAQHGVTVAGGYGFGAAINQLAYPEGICIDDDQTPIIAVTSDCRIIQWKIGDTNGQVVAGGNAHGGRLDLLYNPYDVLIDKDTDSLIICSGVVKRWSRRTGTTQGEILIDNIRSHGLAMDDQRYLYISDVWHNAVKRYQIGDKNGIVVAGGNDAGAGLHQLDQPTYLFVDGQQAVYVSDYRNHRVMKWNKGAKEGIVVAGGQGSGSALTQLCGPEGLFVDTFGTLYVADTLNYRVMRWPQGAKQGTVIVGGNGNGDGSDQFYCPTGLSFDRRGNLYVADRNNNRTNNMSEELLLDATVKDFPKFSGNKSENIDDWIRSLTVKFIALDIDDDAKRKWAPQFLTGEALKWYLTQHTSLKTWDEFQQAVRTNYPPTPEPTRASTFQQLLTRKQTMEEKFIHYYTDMKKLFYRYD</sequence>
<dbReference type="Proteomes" id="UP000682733">
    <property type="component" value="Unassembled WGS sequence"/>
</dbReference>
<evidence type="ECO:0000256" key="4">
    <source>
        <dbReference type="PROSITE-ProRule" id="PRU00504"/>
    </source>
</evidence>
<evidence type="ECO:0000313" key="7">
    <source>
        <dbReference type="Proteomes" id="UP000677228"/>
    </source>
</evidence>
<evidence type="ECO:0000256" key="1">
    <source>
        <dbReference type="ARBA" id="ARBA00022729"/>
    </source>
</evidence>
<organism evidence="5 7">
    <name type="scientific">Didymodactylos carnosus</name>
    <dbReference type="NCBI Taxonomy" id="1234261"/>
    <lineage>
        <taxon>Eukaryota</taxon>
        <taxon>Metazoa</taxon>
        <taxon>Spiralia</taxon>
        <taxon>Gnathifera</taxon>
        <taxon>Rotifera</taxon>
        <taxon>Eurotatoria</taxon>
        <taxon>Bdelloidea</taxon>
        <taxon>Philodinida</taxon>
        <taxon>Philodinidae</taxon>
        <taxon>Didymodactylos</taxon>
    </lineage>
</organism>
<dbReference type="SUPFAM" id="SSF63829">
    <property type="entry name" value="Calcium-dependent phosphotriesterase"/>
    <property type="match status" value="1"/>
</dbReference>
<dbReference type="AlphaFoldDB" id="A0A8S2CLY4"/>
<dbReference type="GO" id="GO:0005576">
    <property type="term" value="C:extracellular region"/>
    <property type="evidence" value="ECO:0007669"/>
    <property type="project" value="TreeGrafter"/>
</dbReference>
<dbReference type="Gene3D" id="2.120.10.30">
    <property type="entry name" value="TolB, C-terminal domain"/>
    <property type="match status" value="1"/>
</dbReference>
<evidence type="ECO:0000256" key="3">
    <source>
        <dbReference type="ARBA" id="ARBA00023180"/>
    </source>
</evidence>
<dbReference type="PROSITE" id="PS51125">
    <property type="entry name" value="NHL"/>
    <property type="match status" value="2"/>
</dbReference>
<dbReference type="InterPro" id="IPR001258">
    <property type="entry name" value="NHL_repeat"/>
</dbReference>
<keyword evidence="3" id="KW-0325">Glycoprotein</keyword>
<evidence type="ECO:0000256" key="2">
    <source>
        <dbReference type="ARBA" id="ARBA00022737"/>
    </source>
</evidence>
<keyword evidence="2" id="KW-0677">Repeat</keyword>
<feature type="repeat" description="NHL" evidence="4">
    <location>
        <begin position="299"/>
        <end position="323"/>
    </location>
</feature>
<accession>A0A8S2CLY4</accession>
<dbReference type="EMBL" id="CAJOBA010000271">
    <property type="protein sequence ID" value="CAF3518974.1"/>
    <property type="molecule type" value="Genomic_DNA"/>
</dbReference>
<dbReference type="PANTHER" id="PTHR10680">
    <property type="entry name" value="PEPTIDYL-GLYCINE ALPHA-AMIDATING MONOOXYGENASE"/>
    <property type="match status" value="1"/>
</dbReference>
<protein>
    <submittedName>
        <fullName evidence="5">Uncharacterized protein</fullName>
    </submittedName>
</protein>